<proteinExistence type="inferred from homology"/>
<dbReference type="FunFam" id="3.30.470.30:FF:000001">
    <property type="entry name" value="DNA ligase"/>
    <property type="match status" value="1"/>
</dbReference>
<dbReference type="InterPro" id="IPR018239">
    <property type="entry name" value="DNA_ligase_AS"/>
</dbReference>
<dbReference type="EC" id="6.5.1.2" evidence="2 15"/>
<keyword evidence="12 15" id="KW-0464">Manganese</keyword>
<feature type="binding site" evidence="15">
    <location>
        <begin position="41"/>
        <end position="45"/>
    </location>
    <ligand>
        <name>NAD(+)</name>
        <dbReference type="ChEBI" id="CHEBI:57540"/>
    </ligand>
</feature>
<dbReference type="Pfam" id="PF12826">
    <property type="entry name" value="HHH_2"/>
    <property type="match status" value="1"/>
</dbReference>
<dbReference type="PROSITE" id="PS01056">
    <property type="entry name" value="DNA_LIGASE_N2"/>
    <property type="match status" value="1"/>
</dbReference>
<feature type="binding site" evidence="15">
    <location>
        <position position="186"/>
    </location>
    <ligand>
        <name>NAD(+)</name>
        <dbReference type="ChEBI" id="CHEBI:57540"/>
    </ligand>
</feature>
<dbReference type="SUPFAM" id="SSF50249">
    <property type="entry name" value="Nucleic acid-binding proteins"/>
    <property type="match status" value="1"/>
</dbReference>
<dbReference type="Proteomes" id="UP000198847">
    <property type="component" value="Unassembled WGS sequence"/>
</dbReference>
<evidence type="ECO:0000256" key="4">
    <source>
        <dbReference type="ARBA" id="ARBA00022598"/>
    </source>
</evidence>
<feature type="binding site" evidence="15">
    <location>
        <position position="420"/>
    </location>
    <ligand>
        <name>Zn(2+)</name>
        <dbReference type="ChEBI" id="CHEBI:29105"/>
    </ligand>
</feature>
<evidence type="ECO:0000256" key="5">
    <source>
        <dbReference type="ARBA" id="ARBA00022705"/>
    </source>
</evidence>
<dbReference type="Gene3D" id="1.10.287.610">
    <property type="entry name" value="Helix hairpin bin"/>
    <property type="match status" value="1"/>
</dbReference>
<dbReference type="SMART" id="SM00278">
    <property type="entry name" value="HhH1"/>
    <property type="match status" value="3"/>
</dbReference>
<evidence type="ECO:0000256" key="9">
    <source>
        <dbReference type="ARBA" id="ARBA00022842"/>
    </source>
</evidence>
<evidence type="ECO:0000256" key="6">
    <source>
        <dbReference type="ARBA" id="ARBA00022723"/>
    </source>
</evidence>
<dbReference type="InterPro" id="IPR001357">
    <property type="entry name" value="BRCT_dom"/>
</dbReference>
<dbReference type="SUPFAM" id="SSF52113">
    <property type="entry name" value="BRCT domain"/>
    <property type="match status" value="1"/>
</dbReference>
<keyword evidence="10 15" id="KW-0520">NAD</keyword>
<evidence type="ECO:0000256" key="1">
    <source>
        <dbReference type="ARBA" id="ARBA00004067"/>
    </source>
</evidence>
<feature type="binding site" evidence="15">
    <location>
        <position position="302"/>
    </location>
    <ligand>
        <name>NAD(+)</name>
        <dbReference type="ChEBI" id="CHEBI:57540"/>
    </ligand>
</feature>
<dbReference type="RefSeq" id="WP_091745147.1">
    <property type="nucleotide sequence ID" value="NZ_FODY01000006.1"/>
</dbReference>
<dbReference type="InterPro" id="IPR041663">
    <property type="entry name" value="DisA/LigA_HHH"/>
</dbReference>
<dbReference type="CDD" id="cd00114">
    <property type="entry name" value="LIGANc"/>
    <property type="match status" value="1"/>
</dbReference>
<organism evidence="18 19">
    <name type="scientific">Propionispora vibrioides</name>
    <dbReference type="NCBI Taxonomy" id="112903"/>
    <lineage>
        <taxon>Bacteria</taxon>
        <taxon>Bacillati</taxon>
        <taxon>Bacillota</taxon>
        <taxon>Negativicutes</taxon>
        <taxon>Selenomonadales</taxon>
        <taxon>Sporomusaceae</taxon>
        <taxon>Propionispora</taxon>
    </lineage>
</organism>
<dbReference type="SUPFAM" id="SSF56091">
    <property type="entry name" value="DNA ligase/mRNA capping enzyme, catalytic domain"/>
    <property type="match status" value="1"/>
</dbReference>
<dbReference type="PIRSF" id="PIRSF001604">
    <property type="entry name" value="LigA"/>
    <property type="match status" value="1"/>
</dbReference>
<evidence type="ECO:0000256" key="16">
    <source>
        <dbReference type="RuleBase" id="RU000618"/>
    </source>
</evidence>
<dbReference type="InterPro" id="IPR004149">
    <property type="entry name" value="Znf_DNAligase_C4"/>
</dbReference>
<evidence type="ECO:0000256" key="2">
    <source>
        <dbReference type="ARBA" id="ARBA00012722"/>
    </source>
</evidence>
<evidence type="ECO:0000256" key="13">
    <source>
        <dbReference type="ARBA" id="ARBA00034005"/>
    </source>
</evidence>
<evidence type="ECO:0000256" key="14">
    <source>
        <dbReference type="ARBA" id="ARBA00060881"/>
    </source>
</evidence>
<dbReference type="PROSITE" id="PS01055">
    <property type="entry name" value="DNA_LIGASE_N1"/>
    <property type="match status" value="1"/>
</dbReference>
<dbReference type="InterPro" id="IPR004150">
    <property type="entry name" value="NAD_DNA_ligase_OB"/>
</dbReference>
<evidence type="ECO:0000256" key="10">
    <source>
        <dbReference type="ARBA" id="ARBA00023027"/>
    </source>
</evidence>
<dbReference type="Pfam" id="PF03119">
    <property type="entry name" value="DNA_ligase_ZBD"/>
    <property type="match status" value="1"/>
</dbReference>
<accession>A0A1H8T9G7</accession>
<feature type="active site" description="N6-AMP-lysine intermediate" evidence="15">
    <location>
        <position position="126"/>
    </location>
</feature>
<keyword evidence="19" id="KW-1185">Reference proteome</keyword>
<dbReference type="InterPro" id="IPR010994">
    <property type="entry name" value="RuvA_2-like"/>
</dbReference>
<feature type="binding site" evidence="15">
    <location>
        <position position="443"/>
    </location>
    <ligand>
        <name>Zn(2+)</name>
        <dbReference type="ChEBI" id="CHEBI:29105"/>
    </ligand>
</feature>
<dbReference type="InterPro" id="IPR003583">
    <property type="entry name" value="Hlx-hairpin-Hlx_DNA-bd_motif"/>
</dbReference>
<dbReference type="SMART" id="SM00532">
    <property type="entry name" value="LIGANc"/>
    <property type="match status" value="1"/>
</dbReference>
<dbReference type="Gene3D" id="3.30.470.30">
    <property type="entry name" value="DNA ligase/mRNA capping enzyme"/>
    <property type="match status" value="1"/>
</dbReference>
<feature type="binding site" evidence="15">
    <location>
        <position position="326"/>
    </location>
    <ligand>
        <name>NAD(+)</name>
        <dbReference type="ChEBI" id="CHEBI:57540"/>
    </ligand>
</feature>
<dbReference type="PROSITE" id="PS50172">
    <property type="entry name" value="BRCT"/>
    <property type="match status" value="1"/>
</dbReference>
<dbReference type="AlphaFoldDB" id="A0A1H8T9G7"/>
<comment type="cofactor">
    <cofactor evidence="15">
        <name>Mg(2+)</name>
        <dbReference type="ChEBI" id="CHEBI:18420"/>
    </cofactor>
    <cofactor evidence="15">
        <name>Mn(2+)</name>
        <dbReference type="ChEBI" id="CHEBI:29035"/>
    </cofactor>
</comment>
<dbReference type="FunFam" id="1.10.150.20:FF:000006">
    <property type="entry name" value="DNA ligase"/>
    <property type="match status" value="1"/>
</dbReference>
<keyword evidence="4 15" id="KW-0436">Ligase</keyword>
<dbReference type="HAMAP" id="MF_01588">
    <property type="entry name" value="DNA_ligase_A"/>
    <property type="match status" value="1"/>
</dbReference>
<evidence type="ECO:0000313" key="19">
    <source>
        <dbReference type="Proteomes" id="UP000198847"/>
    </source>
</evidence>
<dbReference type="Pfam" id="PF00533">
    <property type="entry name" value="BRCT"/>
    <property type="match status" value="1"/>
</dbReference>
<protein>
    <recommendedName>
        <fullName evidence="3 15">DNA ligase</fullName>
        <ecNumber evidence="2 15">6.5.1.2</ecNumber>
    </recommendedName>
    <alternativeName>
        <fullName evidence="15">Polydeoxyribonucleotide synthase [NAD(+)]</fullName>
    </alternativeName>
</protein>
<dbReference type="EMBL" id="FODY01000006">
    <property type="protein sequence ID" value="SEO87153.1"/>
    <property type="molecule type" value="Genomic_DNA"/>
</dbReference>
<dbReference type="GO" id="GO:0003677">
    <property type="term" value="F:DNA binding"/>
    <property type="evidence" value="ECO:0007669"/>
    <property type="project" value="InterPro"/>
</dbReference>
<dbReference type="Pfam" id="PF03120">
    <property type="entry name" value="OB_DNA_ligase"/>
    <property type="match status" value="1"/>
</dbReference>
<dbReference type="Gene3D" id="3.40.50.10190">
    <property type="entry name" value="BRCT domain"/>
    <property type="match status" value="1"/>
</dbReference>
<feature type="binding site" evidence="15">
    <location>
        <begin position="90"/>
        <end position="91"/>
    </location>
    <ligand>
        <name>NAD(+)</name>
        <dbReference type="ChEBI" id="CHEBI:57540"/>
    </ligand>
</feature>
<reference evidence="18 19" key="1">
    <citation type="submission" date="2016-10" db="EMBL/GenBank/DDBJ databases">
        <authorList>
            <person name="de Groot N.N."/>
        </authorList>
    </citation>
    <scope>NUCLEOTIDE SEQUENCE [LARGE SCALE GENOMIC DNA]</scope>
    <source>
        <strain evidence="18 19">DSM 13305</strain>
    </source>
</reference>
<keyword evidence="6 15" id="KW-0479">Metal-binding</keyword>
<dbReference type="InterPro" id="IPR033136">
    <property type="entry name" value="DNA_ligase_CS"/>
</dbReference>
<evidence type="ECO:0000256" key="15">
    <source>
        <dbReference type="HAMAP-Rule" id="MF_01588"/>
    </source>
</evidence>
<comment type="similarity">
    <text evidence="14 15">Belongs to the NAD-dependent DNA ligase family. LigA subfamily.</text>
</comment>
<sequence>MPNDKLPGTLPEAEREAAFLREQIQYHTHRYYVLDEPEISDPEFDKLMRRLLRLEEAFPSLVTPASPTQRVGGVPAEGFTRVAHLTPMRSLGNTFSESELLAFHQRVVSGLDGKPEAEIEYVVELKIDGLAIDLVYENGHLLRGATRGDGTEGEDVTGNIRTVRAIPLLLRAEQQPLPPVLEVRGEIYMPRREFDRLNLERREAGEPELANPRNAAAGSLRQLDPRMTAKRALDAFIYGIGVHEGIELETHAETLQYLAALGLKVNPYYKVCSTMQEVIDYCLSWTEKRGELPYDIDGMVIKVNSLADQERLGYTAKDPRWAIAYKFPTEQAVTTVEDIFVGVGRTGVLTPTAILRPVRVAGSTVSRATLHNQDFIEEKDIRVGDTVIIHKAGEVIPEVVSVIKEKRSGQEMPFVMPAQCPECFSPVVRQEGEAAHKCTNPQCPALIREGLIHFVSRDAMNIDGLGPSILTALLEAELVNDVADLYRVTVEKLVPIERLGQKSAQNLVNAIEKSKSAGLARLLFALGIRYVGVKAAGILARHFGSMEAVRAASAEELRELDEIGEKIAESVVAYFAVPDNIALLEKLAAAGVKMTEDVVKTDKKLIFTKQTFVLTGTLPTMTRQEAAALIESFGGKVSGSVSKKTDYVLAGAEAGGKLEKAQTLGVTILDEDQFLRLCAGAED</sequence>
<evidence type="ECO:0000256" key="7">
    <source>
        <dbReference type="ARBA" id="ARBA00022763"/>
    </source>
</evidence>
<dbReference type="InterPro" id="IPR012340">
    <property type="entry name" value="NA-bd_OB-fold"/>
</dbReference>
<dbReference type="GO" id="GO:0005829">
    <property type="term" value="C:cytosol"/>
    <property type="evidence" value="ECO:0007669"/>
    <property type="project" value="TreeGrafter"/>
</dbReference>
<dbReference type="STRING" id="112903.SAMN04490178_10662"/>
<dbReference type="FunFam" id="1.10.150.20:FF:000007">
    <property type="entry name" value="DNA ligase"/>
    <property type="match status" value="1"/>
</dbReference>
<dbReference type="PANTHER" id="PTHR23389:SF9">
    <property type="entry name" value="DNA LIGASE"/>
    <property type="match status" value="1"/>
</dbReference>
<dbReference type="GO" id="GO:0006281">
    <property type="term" value="P:DNA repair"/>
    <property type="evidence" value="ECO:0007669"/>
    <property type="project" value="UniProtKB-KW"/>
</dbReference>
<comment type="function">
    <text evidence="1 15">DNA ligase that catalyzes the formation of phosphodiester linkages between 5'-phosphoryl and 3'-hydroxyl groups in double-stranded DNA using NAD as a coenzyme and as the energy source for the reaction. It is essential for DNA replication and repair of damaged DNA.</text>
</comment>
<evidence type="ECO:0000313" key="18">
    <source>
        <dbReference type="EMBL" id="SEO87153.1"/>
    </source>
</evidence>
<keyword evidence="7 15" id="KW-0227">DNA damage</keyword>
<dbReference type="Pfam" id="PF01653">
    <property type="entry name" value="DNA_ligase_aden"/>
    <property type="match status" value="1"/>
</dbReference>
<dbReference type="SUPFAM" id="SSF47781">
    <property type="entry name" value="RuvA domain 2-like"/>
    <property type="match status" value="1"/>
</dbReference>
<dbReference type="OrthoDB" id="9759736at2"/>
<comment type="catalytic activity">
    <reaction evidence="13 15 16">
        <text>NAD(+) + (deoxyribonucleotide)n-3'-hydroxyl + 5'-phospho-(deoxyribonucleotide)m = (deoxyribonucleotide)n+m + AMP + beta-nicotinamide D-nucleotide.</text>
        <dbReference type="EC" id="6.5.1.2"/>
    </reaction>
</comment>
<feature type="domain" description="BRCT" evidence="17">
    <location>
        <begin position="602"/>
        <end position="676"/>
    </location>
</feature>
<evidence type="ECO:0000256" key="8">
    <source>
        <dbReference type="ARBA" id="ARBA00022833"/>
    </source>
</evidence>
<dbReference type="FunFam" id="2.40.50.140:FF:000012">
    <property type="entry name" value="DNA ligase"/>
    <property type="match status" value="1"/>
</dbReference>
<feature type="binding site" evidence="15">
    <location>
        <position position="124"/>
    </location>
    <ligand>
        <name>NAD(+)</name>
        <dbReference type="ChEBI" id="CHEBI:57540"/>
    </ligand>
</feature>
<dbReference type="SMART" id="SM00292">
    <property type="entry name" value="BRCT"/>
    <property type="match status" value="1"/>
</dbReference>
<dbReference type="GO" id="GO:0006260">
    <property type="term" value="P:DNA replication"/>
    <property type="evidence" value="ECO:0007669"/>
    <property type="project" value="UniProtKB-KW"/>
</dbReference>
<evidence type="ECO:0000256" key="11">
    <source>
        <dbReference type="ARBA" id="ARBA00023204"/>
    </source>
</evidence>
<dbReference type="NCBIfam" id="NF005932">
    <property type="entry name" value="PRK07956.1"/>
    <property type="match status" value="1"/>
</dbReference>
<keyword evidence="8 15" id="KW-0862">Zinc</keyword>
<dbReference type="CDD" id="cd17748">
    <property type="entry name" value="BRCT_DNA_ligase_like"/>
    <property type="match status" value="1"/>
</dbReference>
<dbReference type="GO" id="GO:0046872">
    <property type="term" value="F:metal ion binding"/>
    <property type="evidence" value="ECO:0007669"/>
    <property type="project" value="UniProtKB-KW"/>
</dbReference>
<gene>
    <name evidence="15" type="primary">ligA</name>
    <name evidence="18" type="ORF">SAMN04490178_10662</name>
</gene>
<dbReference type="InterPro" id="IPR036420">
    <property type="entry name" value="BRCT_dom_sf"/>
</dbReference>
<dbReference type="GO" id="GO:0003911">
    <property type="term" value="F:DNA ligase (NAD+) activity"/>
    <property type="evidence" value="ECO:0007669"/>
    <property type="project" value="UniProtKB-UniRule"/>
</dbReference>
<name>A0A1H8T9G7_9FIRM</name>
<keyword evidence="5 15" id="KW-0235">DNA replication</keyword>
<evidence type="ECO:0000259" key="17">
    <source>
        <dbReference type="PROSITE" id="PS50172"/>
    </source>
</evidence>
<keyword evidence="9 15" id="KW-0460">Magnesium</keyword>
<feature type="binding site" evidence="15">
    <location>
        <position position="147"/>
    </location>
    <ligand>
        <name>NAD(+)</name>
        <dbReference type="ChEBI" id="CHEBI:57540"/>
    </ligand>
</feature>
<dbReference type="Gene3D" id="1.10.150.20">
    <property type="entry name" value="5' to 3' exonuclease, C-terminal subdomain"/>
    <property type="match status" value="2"/>
</dbReference>
<keyword evidence="11 15" id="KW-0234">DNA repair</keyword>
<feature type="binding site" evidence="15">
    <location>
        <position position="438"/>
    </location>
    <ligand>
        <name>Zn(2+)</name>
        <dbReference type="ChEBI" id="CHEBI:29105"/>
    </ligand>
</feature>
<dbReference type="NCBIfam" id="TIGR00575">
    <property type="entry name" value="dnlj"/>
    <property type="match status" value="1"/>
</dbReference>
<dbReference type="InterPro" id="IPR013839">
    <property type="entry name" value="DNAligase_adenylation"/>
</dbReference>
<feature type="binding site" evidence="15">
    <location>
        <position position="423"/>
    </location>
    <ligand>
        <name>Zn(2+)</name>
        <dbReference type="ChEBI" id="CHEBI:29105"/>
    </ligand>
</feature>
<dbReference type="Gene3D" id="2.40.50.140">
    <property type="entry name" value="Nucleic acid-binding proteins"/>
    <property type="match status" value="1"/>
</dbReference>
<evidence type="ECO:0000256" key="12">
    <source>
        <dbReference type="ARBA" id="ARBA00023211"/>
    </source>
</evidence>
<dbReference type="InterPro" id="IPR013840">
    <property type="entry name" value="DNAligase_N"/>
</dbReference>
<dbReference type="PANTHER" id="PTHR23389">
    <property type="entry name" value="CHROMOSOME TRANSMISSION FIDELITY FACTOR 18"/>
    <property type="match status" value="1"/>
</dbReference>
<dbReference type="Gene3D" id="6.20.10.30">
    <property type="match status" value="1"/>
</dbReference>
<evidence type="ECO:0000256" key="3">
    <source>
        <dbReference type="ARBA" id="ARBA00013308"/>
    </source>
</evidence>
<dbReference type="InterPro" id="IPR001679">
    <property type="entry name" value="DNA_ligase"/>
</dbReference>
<dbReference type="Pfam" id="PF14520">
    <property type="entry name" value="HHH_5"/>
    <property type="match status" value="1"/>
</dbReference>